<reference evidence="2" key="1">
    <citation type="journal article" date="2022" name="J. Appl. Microbiol.">
        <title>Bacteriophage-Antibiotic Combinations Against Multidrug-Resistant Pseudomonas aeruginosa.</title>
        <authorList>
            <person name="Holger D."/>
            <person name="Lev K.L."/>
            <person name="Kebriaei R."/>
            <person name="Morrisette T."/>
            <person name="Shah R."/>
            <person name="Alexander J."/>
            <person name="Lehman S.M."/>
            <person name="Rybak M.J."/>
        </authorList>
    </citation>
    <scope>NUCLEOTIDE SEQUENCE</scope>
</reference>
<dbReference type="Proteomes" id="UP000831536">
    <property type="component" value="Segment"/>
</dbReference>
<evidence type="ECO:0000313" key="3">
    <source>
        <dbReference type="Proteomes" id="UP000831536"/>
    </source>
</evidence>
<evidence type="ECO:0000313" key="2">
    <source>
        <dbReference type="EMBL" id="UPW35889.1"/>
    </source>
</evidence>
<proteinExistence type="predicted"/>
<gene>
    <name evidence="2" type="ORF">EM_104</name>
</gene>
<organism evidence="2 3">
    <name type="scientific">Pseudomonas phage EM</name>
    <dbReference type="NCBI Taxonomy" id="2936914"/>
    <lineage>
        <taxon>Viruses</taxon>
        <taxon>Duplodnaviria</taxon>
        <taxon>Heunggongvirae</taxon>
        <taxon>Uroviricota</taxon>
        <taxon>Caudoviricetes</taxon>
        <taxon>Vandenendeviridae</taxon>
        <taxon>Skurskavirinae</taxon>
        <taxon>Baldwinvirus</taxon>
        <taxon>Baldwinvirus EM</taxon>
    </lineage>
</organism>
<name>A0AAE9HG46_9CAUD</name>
<accession>A0AAE9HG46</accession>
<dbReference type="Pfam" id="PF16778">
    <property type="entry name" value="Phage_tail_APC"/>
    <property type="match status" value="1"/>
</dbReference>
<evidence type="ECO:0000259" key="1">
    <source>
        <dbReference type="Pfam" id="PF16778"/>
    </source>
</evidence>
<keyword evidence="3" id="KW-1185">Reference proteome</keyword>
<dbReference type="EMBL" id="ON169972">
    <property type="protein sequence ID" value="UPW35889.1"/>
    <property type="molecule type" value="Genomic_DNA"/>
</dbReference>
<dbReference type="InterPro" id="IPR031893">
    <property type="entry name" value="Phage_tail_APC"/>
</dbReference>
<feature type="domain" description="Phage tail assembly chaperone-like" evidence="1">
    <location>
        <begin position="67"/>
        <end position="124"/>
    </location>
</feature>
<sequence>MEFRNVVRYKDGFECEINHPEWGWSPYYACDYDVHAKVVYDLIVDAIQSGDIPEPEDQSNKYEDFEARVWRDAELKRADLKVENAIDDEDPVKEKAWRKYRSALRKWPDHKDFPKEKSKPKAPKE</sequence>
<protein>
    <submittedName>
        <fullName evidence="2">Tail assembly chaperone protein</fullName>
    </submittedName>
</protein>